<accession>L8WRR5</accession>
<sequence>MVNRSNDLLLWLPSEIAAAALSPFASVIVTRSGTLQVPKQMLLGGPEWDKLHIRD</sequence>
<dbReference type="EMBL" id="AFRT01001755">
    <property type="protein sequence ID" value="ELU39487.1"/>
    <property type="molecule type" value="Genomic_DNA"/>
</dbReference>
<gene>
    <name evidence="1" type="ORF">AG1IA_06482</name>
</gene>
<reference evidence="1 2" key="1">
    <citation type="journal article" date="2013" name="Nat. Commun.">
        <title>The evolution and pathogenic mechanisms of the rice sheath blight pathogen.</title>
        <authorList>
            <person name="Zheng A."/>
            <person name="Lin R."/>
            <person name="Xu L."/>
            <person name="Qin P."/>
            <person name="Tang C."/>
            <person name="Ai P."/>
            <person name="Zhang D."/>
            <person name="Liu Y."/>
            <person name="Sun Z."/>
            <person name="Feng H."/>
            <person name="Wang Y."/>
            <person name="Chen Y."/>
            <person name="Liang X."/>
            <person name="Fu R."/>
            <person name="Li Q."/>
            <person name="Zhang J."/>
            <person name="Yu X."/>
            <person name="Xie Z."/>
            <person name="Ding L."/>
            <person name="Guan P."/>
            <person name="Tang J."/>
            <person name="Liang Y."/>
            <person name="Wang S."/>
            <person name="Deng Q."/>
            <person name="Li S."/>
            <person name="Zhu J."/>
            <person name="Wang L."/>
            <person name="Liu H."/>
            <person name="Li P."/>
        </authorList>
    </citation>
    <scope>NUCLEOTIDE SEQUENCE [LARGE SCALE GENOMIC DNA]</scope>
    <source>
        <strain evidence="2">AG-1 IA</strain>
    </source>
</reference>
<name>L8WRR5_THACA</name>
<dbReference type="HOGENOM" id="CLU_3034019_0_0_1"/>
<evidence type="ECO:0000313" key="1">
    <source>
        <dbReference type="EMBL" id="ELU39487.1"/>
    </source>
</evidence>
<dbReference type="Proteomes" id="UP000011668">
    <property type="component" value="Unassembled WGS sequence"/>
</dbReference>
<protein>
    <submittedName>
        <fullName evidence="1">Uncharacterized protein</fullName>
    </submittedName>
</protein>
<evidence type="ECO:0000313" key="2">
    <source>
        <dbReference type="Proteomes" id="UP000011668"/>
    </source>
</evidence>
<proteinExistence type="predicted"/>
<organism evidence="1 2">
    <name type="scientific">Thanatephorus cucumeris (strain AG1-IA)</name>
    <name type="common">Rice sheath blight fungus</name>
    <name type="synonym">Rhizoctonia solani</name>
    <dbReference type="NCBI Taxonomy" id="983506"/>
    <lineage>
        <taxon>Eukaryota</taxon>
        <taxon>Fungi</taxon>
        <taxon>Dikarya</taxon>
        <taxon>Basidiomycota</taxon>
        <taxon>Agaricomycotina</taxon>
        <taxon>Agaricomycetes</taxon>
        <taxon>Cantharellales</taxon>
        <taxon>Ceratobasidiaceae</taxon>
        <taxon>Rhizoctonia</taxon>
        <taxon>Rhizoctonia solani AG-1</taxon>
    </lineage>
</organism>
<dbReference type="AlphaFoldDB" id="L8WRR5"/>
<comment type="caution">
    <text evidence="1">The sequence shown here is derived from an EMBL/GenBank/DDBJ whole genome shotgun (WGS) entry which is preliminary data.</text>
</comment>
<keyword evidence="2" id="KW-1185">Reference proteome</keyword>